<evidence type="ECO:0000256" key="1">
    <source>
        <dbReference type="SAM" id="MobiDB-lite"/>
    </source>
</evidence>
<feature type="region of interest" description="Disordered" evidence="1">
    <location>
        <begin position="10"/>
        <end position="61"/>
    </location>
</feature>
<organism evidence="2 3">
    <name type="scientific">Anguilla anguilla</name>
    <name type="common">European freshwater eel</name>
    <name type="synonym">Muraena anguilla</name>
    <dbReference type="NCBI Taxonomy" id="7936"/>
    <lineage>
        <taxon>Eukaryota</taxon>
        <taxon>Metazoa</taxon>
        <taxon>Chordata</taxon>
        <taxon>Craniata</taxon>
        <taxon>Vertebrata</taxon>
        <taxon>Euteleostomi</taxon>
        <taxon>Actinopterygii</taxon>
        <taxon>Neopterygii</taxon>
        <taxon>Teleostei</taxon>
        <taxon>Anguilliformes</taxon>
        <taxon>Anguillidae</taxon>
        <taxon>Anguilla</taxon>
    </lineage>
</organism>
<comment type="caution">
    <text evidence="2">The sequence shown here is derived from an EMBL/GenBank/DDBJ whole genome shotgun (WGS) entry which is preliminary data.</text>
</comment>
<dbReference type="AlphaFoldDB" id="A0A9D3RH61"/>
<accession>A0A9D3RH61</accession>
<sequence length="101" mass="10781">PRKFCFYLTASPQLGNRGAQPPQQGNRGAQPPSRETEGHNPPHQGNRGAQKTLGHPTMDGAGEVAGFSSLLRWSGRMDSVGKCGGPIAQWVRLVEDTTSQA</sequence>
<protein>
    <submittedName>
        <fullName evidence="2">Uncharacterized protein</fullName>
    </submittedName>
</protein>
<name>A0A9D3RH61_ANGAN</name>
<evidence type="ECO:0000313" key="2">
    <source>
        <dbReference type="EMBL" id="KAG5830216.1"/>
    </source>
</evidence>
<gene>
    <name evidence="2" type="ORF">ANANG_G00307780</name>
</gene>
<dbReference type="EMBL" id="JAFIRN010000019">
    <property type="protein sequence ID" value="KAG5830216.1"/>
    <property type="molecule type" value="Genomic_DNA"/>
</dbReference>
<feature type="non-terminal residue" evidence="2">
    <location>
        <position position="1"/>
    </location>
</feature>
<keyword evidence="3" id="KW-1185">Reference proteome</keyword>
<evidence type="ECO:0000313" key="3">
    <source>
        <dbReference type="Proteomes" id="UP001044222"/>
    </source>
</evidence>
<reference evidence="2" key="1">
    <citation type="submission" date="2021-01" db="EMBL/GenBank/DDBJ databases">
        <title>A chromosome-scale assembly of European eel, Anguilla anguilla.</title>
        <authorList>
            <person name="Henkel C."/>
            <person name="Jong-Raadsen S.A."/>
            <person name="Dufour S."/>
            <person name="Weltzien F.-A."/>
            <person name="Palstra A.P."/>
            <person name="Pelster B."/>
            <person name="Spaink H.P."/>
            <person name="Van Den Thillart G.E."/>
            <person name="Jansen H."/>
            <person name="Zahm M."/>
            <person name="Klopp C."/>
            <person name="Cedric C."/>
            <person name="Louis A."/>
            <person name="Berthelot C."/>
            <person name="Parey E."/>
            <person name="Roest Crollius H."/>
            <person name="Montfort J."/>
            <person name="Robinson-Rechavi M."/>
            <person name="Bucao C."/>
            <person name="Bouchez O."/>
            <person name="Gislard M."/>
            <person name="Lluch J."/>
            <person name="Milhes M."/>
            <person name="Lampietro C."/>
            <person name="Lopez Roques C."/>
            <person name="Donnadieu C."/>
            <person name="Braasch I."/>
            <person name="Desvignes T."/>
            <person name="Postlethwait J."/>
            <person name="Bobe J."/>
            <person name="Guiguen Y."/>
            <person name="Dirks R."/>
        </authorList>
    </citation>
    <scope>NUCLEOTIDE SEQUENCE</scope>
    <source>
        <strain evidence="2">Tag_6206</strain>
        <tissue evidence="2">Liver</tissue>
    </source>
</reference>
<dbReference type="Proteomes" id="UP001044222">
    <property type="component" value="Chromosome 19"/>
</dbReference>
<proteinExistence type="predicted"/>